<comment type="caution">
    <text evidence="1">The sequence shown here is derived from an EMBL/GenBank/DDBJ whole genome shotgun (WGS) entry which is preliminary data.</text>
</comment>
<reference evidence="2" key="1">
    <citation type="journal article" date="2019" name="Int. J. Syst. Evol. Microbiol.">
        <title>The Global Catalogue of Microorganisms (GCM) 10K type strain sequencing project: providing services to taxonomists for standard genome sequencing and annotation.</title>
        <authorList>
            <consortium name="The Broad Institute Genomics Platform"/>
            <consortium name="The Broad Institute Genome Sequencing Center for Infectious Disease"/>
            <person name="Wu L."/>
            <person name="Ma J."/>
        </authorList>
    </citation>
    <scope>NUCLEOTIDE SEQUENCE [LARGE SCALE GENOMIC DNA]</scope>
    <source>
        <strain evidence="2">JCM 13318</strain>
    </source>
</reference>
<name>A0ABP4L5A8_9MICO</name>
<organism evidence="1 2">
    <name type="scientific">Brevibacterium permense</name>
    <dbReference type="NCBI Taxonomy" id="234834"/>
    <lineage>
        <taxon>Bacteria</taxon>
        <taxon>Bacillati</taxon>
        <taxon>Actinomycetota</taxon>
        <taxon>Actinomycetes</taxon>
        <taxon>Micrococcales</taxon>
        <taxon>Brevibacteriaceae</taxon>
        <taxon>Brevibacterium</taxon>
    </lineage>
</organism>
<sequence length="87" mass="9070">MAVIPGLFLLGFAIGGSDFLRSVLNRPGRVAIAGGIALIVEIVGFSVTDYTTRQINQWINAGLGLCMALTSVSSLSCCSCAPPPRRS</sequence>
<accession>A0ABP4L5A8</accession>
<gene>
    <name evidence="1" type="ORF">GCM10009690_19610</name>
</gene>
<protein>
    <submittedName>
        <fullName evidence="1">Uncharacterized protein</fullName>
    </submittedName>
</protein>
<keyword evidence="2" id="KW-1185">Reference proteome</keyword>
<dbReference type="Proteomes" id="UP001500177">
    <property type="component" value="Unassembled WGS sequence"/>
</dbReference>
<evidence type="ECO:0000313" key="2">
    <source>
        <dbReference type="Proteomes" id="UP001500177"/>
    </source>
</evidence>
<proteinExistence type="predicted"/>
<dbReference type="EMBL" id="BAAALX010000009">
    <property type="protein sequence ID" value="GAA1516595.1"/>
    <property type="molecule type" value="Genomic_DNA"/>
</dbReference>
<evidence type="ECO:0000313" key="1">
    <source>
        <dbReference type="EMBL" id="GAA1516595.1"/>
    </source>
</evidence>